<evidence type="ECO:0000313" key="1">
    <source>
        <dbReference type="EMBL" id="KAJ6725133.1"/>
    </source>
</evidence>
<gene>
    <name evidence="1" type="ORF">OIU85_022992</name>
</gene>
<dbReference type="EMBL" id="JAPFFL010000005">
    <property type="protein sequence ID" value="KAJ6725133.1"/>
    <property type="molecule type" value="Genomic_DNA"/>
</dbReference>
<sequence>IVSGRLSPRQHCCACFSLTTNVASFAGPLKKKKENDGSSQDLQTLSKVISFNCPVDGNYRKDEKNLDHEAWELDIQTQRTAFQAAGSCHRGYLGSSVVTISPPAEIKYVLLPGHGWQLGPGSC</sequence>
<reference evidence="1" key="2">
    <citation type="journal article" date="2023" name="Int. J. Mol. Sci.">
        <title>De Novo Assembly and Annotation of 11 Diverse Shrub Willow (Salix) Genomes Reveals Novel Gene Organization in Sex-Linked Regions.</title>
        <authorList>
            <person name="Hyden B."/>
            <person name="Feng K."/>
            <person name="Yates T.B."/>
            <person name="Jawdy S."/>
            <person name="Cereghino C."/>
            <person name="Smart L.B."/>
            <person name="Muchero W."/>
        </authorList>
    </citation>
    <scope>NUCLEOTIDE SEQUENCE [LARGE SCALE GENOMIC DNA]</scope>
    <source>
        <tissue evidence="1">Shoot tip</tissue>
    </source>
</reference>
<reference evidence="1" key="1">
    <citation type="submission" date="2022-11" db="EMBL/GenBank/DDBJ databases">
        <authorList>
            <person name="Hyden B.L."/>
            <person name="Feng K."/>
            <person name="Yates T."/>
            <person name="Jawdy S."/>
            <person name="Smart L.B."/>
            <person name="Muchero W."/>
        </authorList>
    </citation>
    <scope>NUCLEOTIDE SEQUENCE</scope>
    <source>
        <tissue evidence="1">Shoot tip</tissue>
    </source>
</reference>
<protein>
    <submittedName>
        <fullName evidence="1">Uncharacterized protein</fullName>
    </submittedName>
</protein>
<accession>A0A9Q0U854</accession>
<evidence type="ECO:0000313" key="2">
    <source>
        <dbReference type="Proteomes" id="UP001151529"/>
    </source>
</evidence>
<keyword evidence="2" id="KW-1185">Reference proteome</keyword>
<comment type="caution">
    <text evidence="1">The sequence shown here is derived from an EMBL/GenBank/DDBJ whole genome shotgun (WGS) entry which is preliminary data.</text>
</comment>
<dbReference type="AlphaFoldDB" id="A0A9Q0U854"/>
<proteinExistence type="predicted"/>
<name>A0A9Q0U854_SALVM</name>
<dbReference type="Proteomes" id="UP001151529">
    <property type="component" value="Chromosome 11"/>
</dbReference>
<organism evidence="1 2">
    <name type="scientific">Salix viminalis</name>
    <name type="common">Common osier</name>
    <name type="synonym">Basket willow</name>
    <dbReference type="NCBI Taxonomy" id="40686"/>
    <lineage>
        <taxon>Eukaryota</taxon>
        <taxon>Viridiplantae</taxon>
        <taxon>Streptophyta</taxon>
        <taxon>Embryophyta</taxon>
        <taxon>Tracheophyta</taxon>
        <taxon>Spermatophyta</taxon>
        <taxon>Magnoliopsida</taxon>
        <taxon>eudicotyledons</taxon>
        <taxon>Gunneridae</taxon>
        <taxon>Pentapetalae</taxon>
        <taxon>rosids</taxon>
        <taxon>fabids</taxon>
        <taxon>Malpighiales</taxon>
        <taxon>Salicaceae</taxon>
        <taxon>Saliceae</taxon>
        <taxon>Salix</taxon>
    </lineage>
</organism>
<feature type="non-terminal residue" evidence="1">
    <location>
        <position position="1"/>
    </location>
</feature>